<name>A0A1B6F009_9HEMI</name>
<reference evidence="2" key="1">
    <citation type="submission" date="2015-11" db="EMBL/GenBank/DDBJ databases">
        <title>De novo transcriptome assembly of four potential Pierce s Disease insect vectors from Arizona vineyards.</title>
        <authorList>
            <person name="Tassone E.E."/>
        </authorList>
    </citation>
    <scope>NUCLEOTIDE SEQUENCE</scope>
</reference>
<dbReference type="AlphaFoldDB" id="A0A1B6F009"/>
<proteinExistence type="predicted"/>
<dbReference type="EMBL" id="GECZ01026197">
    <property type="protein sequence ID" value="JAS43572.1"/>
    <property type="molecule type" value="Transcribed_RNA"/>
</dbReference>
<sequence>DESERPKKTKKTFSPARKSKVIQKVSQSTSCRHHRRPRDSKLEGTKHPITPESSYEAEPNKTTVVNGLKPYRTIDQLSCEHEDRDGCREPIKTTTSTTGKHNRETERSSYYGGEFHLHSPAESPP</sequence>
<feature type="region of interest" description="Disordered" evidence="1">
    <location>
        <begin position="1"/>
        <end position="61"/>
    </location>
</feature>
<feature type="non-terminal residue" evidence="2">
    <location>
        <position position="1"/>
    </location>
</feature>
<accession>A0A1B6F009</accession>
<feature type="compositionally biased region" description="Basic and acidic residues" evidence="1">
    <location>
        <begin position="81"/>
        <end position="91"/>
    </location>
</feature>
<evidence type="ECO:0000313" key="2">
    <source>
        <dbReference type="EMBL" id="JAS43572.1"/>
    </source>
</evidence>
<feature type="non-terminal residue" evidence="2">
    <location>
        <position position="125"/>
    </location>
</feature>
<feature type="region of interest" description="Disordered" evidence="1">
    <location>
        <begin position="81"/>
        <end position="125"/>
    </location>
</feature>
<gene>
    <name evidence="2" type="ORF">g.49922</name>
</gene>
<organism evidence="2">
    <name type="scientific">Cuerna arida</name>
    <dbReference type="NCBI Taxonomy" id="1464854"/>
    <lineage>
        <taxon>Eukaryota</taxon>
        <taxon>Metazoa</taxon>
        <taxon>Ecdysozoa</taxon>
        <taxon>Arthropoda</taxon>
        <taxon>Hexapoda</taxon>
        <taxon>Insecta</taxon>
        <taxon>Pterygota</taxon>
        <taxon>Neoptera</taxon>
        <taxon>Paraneoptera</taxon>
        <taxon>Hemiptera</taxon>
        <taxon>Auchenorrhyncha</taxon>
        <taxon>Membracoidea</taxon>
        <taxon>Cicadellidae</taxon>
        <taxon>Cicadellinae</taxon>
        <taxon>Proconiini</taxon>
        <taxon>Cuerna</taxon>
    </lineage>
</organism>
<evidence type="ECO:0000256" key="1">
    <source>
        <dbReference type="SAM" id="MobiDB-lite"/>
    </source>
</evidence>
<feature type="compositionally biased region" description="Basic residues" evidence="1">
    <location>
        <begin position="7"/>
        <end position="21"/>
    </location>
</feature>
<protein>
    <submittedName>
        <fullName evidence="2">Uncharacterized protein</fullName>
    </submittedName>
</protein>